<dbReference type="PANTHER" id="PTHR14421:SF3">
    <property type="entry name" value="SPERMATOGENESIS-ASSOCIATED PROTEIN 1"/>
    <property type="match status" value="1"/>
</dbReference>
<evidence type="ECO:0000313" key="6">
    <source>
        <dbReference type="Proteomes" id="UP000663842"/>
    </source>
</evidence>
<feature type="compositionally biased region" description="Polar residues" evidence="2">
    <location>
        <begin position="159"/>
        <end position="171"/>
    </location>
</feature>
<evidence type="ECO:0000259" key="3">
    <source>
        <dbReference type="Pfam" id="PF15743"/>
    </source>
</evidence>
<sequence>MQSQLESERLAVRSNIISIDRPDSSQLVDLHIYIIPKSVWKNLQNLAENETMERAISAGFVHVQQNLNLNDLRQHILKICGQDDAFPKQFIYLRSVGRCLTKVKPQQETELRVKNYRPPMTFAPEIYVLEGHHDDEHVKSANSKSYLFRESPIQQALITPPQLTSSRQQSWVKPKSIPPISSATKLHRSFVRSGERKNSTNFQGHPITSYSNLSAASSTLSARELSKLREEQERLRLRQIELARQRREIEQEQERRQRELLEKQEKLTREQQRQENEAATKIQSAYRKYQNRRKLKEKQKHQISNFVNSRGLWSPEPEKRLIRSSSEQRDTHSILLERYRAWRNKLQWPATSSIKNENISSKEPDASQSFGFSSFRQAANDIERLQKEARELARRNAEKEHAEEINAHDGDLIGFYNDKRFQYCLFFIVVKLANHLEELKKKRTALETTRETIIRQMQQLHDQIGVHRKEERELWKQRYQLEKKKTAALEERGRTSLNNQSDLNTQLEQAKIRLNNSTKLRQQAEYECQALKQELDNMRSNMNNLQNLQSSKQPIPSQDKQHIIPITLDITLQY</sequence>
<reference evidence="4" key="1">
    <citation type="submission" date="2021-02" db="EMBL/GenBank/DDBJ databases">
        <authorList>
            <person name="Nowell W R."/>
        </authorList>
    </citation>
    <scope>NUCLEOTIDE SEQUENCE</scope>
</reference>
<dbReference type="Proteomes" id="UP000663866">
    <property type="component" value="Unassembled WGS sequence"/>
</dbReference>
<evidence type="ECO:0000256" key="2">
    <source>
        <dbReference type="SAM" id="MobiDB-lite"/>
    </source>
</evidence>
<dbReference type="AlphaFoldDB" id="A0A819PXI9"/>
<dbReference type="Pfam" id="PF15743">
    <property type="entry name" value="SPATA1_C"/>
    <property type="match status" value="1"/>
</dbReference>
<proteinExistence type="predicted"/>
<dbReference type="EMBL" id="CAJOBG010005919">
    <property type="protein sequence ID" value="CAF4170023.1"/>
    <property type="molecule type" value="Genomic_DNA"/>
</dbReference>
<organism evidence="4 6">
    <name type="scientific">Rotaria magnacalcarata</name>
    <dbReference type="NCBI Taxonomy" id="392030"/>
    <lineage>
        <taxon>Eukaryota</taxon>
        <taxon>Metazoa</taxon>
        <taxon>Spiralia</taxon>
        <taxon>Gnathifera</taxon>
        <taxon>Rotifera</taxon>
        <taxon>Eurotatoria</taxon>
        <taxon>Bdelloidea</taxon>
        <taxon>Philodinida</taxon>
        <taxon>Philodinidae</taxon>
        <taxon>Rotaria</taxon>
    </lineage>
</organism>
<comment type="caution">
    <text evidence="4">The sequence shown here is derived from an EMBL/GenBank/DDBJ whole genome shotgun (WGS) entry which is preliminary data.</text>
</comment>
<name>A0A819PXI9_9BILA</name>
<dbReference type="PANTHER" id="PTHR14421">
    <property type="entry name" value="SPERMATOGENESIS-ASSOCIATED PROTEIN 1"/>
    <property type="match status" value="1"/>
</dbReference>
<feature type="coiled-coil region" evidence="1">
    <location>
        <begin position="225"/>
        <end position="277"/>
    </location>
</feature>
<dbReference type="CDD" id="cd23767">
    <property type="entry name" value="IQCD"/>
    <property type="match status" value="1"/>
</dbReference>
<feature type="domain" description="Spermatogenesis-associated protein 1 C-terminal" evidence="3">
    <location>
        <begin position="435"/>
        <end position="493"/>
    </location>
</feature>
<dbReference type="Proteomes" id="UP000663842">
    <property type="component" value="Unassembled WGS sequence"/>
</dbReference>
<dbReference type="Pfam" id="PF00612">
    <property type="entry name" value="IQ"/>
    <property type="match status" value="1"/>
</dbReference>
<feature type="region of interest" description="Disordered" evidence="2">
    <location>
        <begin position="159"/>
        <end position="178"/>
    </location>
</feature>
<dbReference type="InterPro" id="IPR031478">
    <property type="entry name" value="SPATA1_C"/>
</dbReference>
<feature type="coiled-coil region" evidence="1">
    <location>
        <begin position="375"/>
        <end position="405"/>
    </location>
</feature>
<accession>A0A819PXI9</accession>
<protein>
    <recommendedName>
        <fullName evidence="3">Spermatogenesis-associated protein 1 C-terminal domain-containing protein</fullName>
    </recommendedName>
</protein>
<evidence type="ECO:0000313" key="4">
    <source>
        <dbReference type="EMBL" id="CAF4021909.1"/>
    </source>
</evidence>
<keyword evidence="1" id="KW-0175">Coiled coil</keyword>
<dbReference type="InterPro" id="IPR039062">
    <property type="entry name" value="SPAT1"/>
</dbReference>
<feature type="coiled-coil region" evidence="1">
    <location>
        <begin position="429"/>
        <end position="456"/>
    </location>
</feature>
<evidence type="ECO:0000256" key="1">
    <source>
        <dbReference type="SAM" id="Coils"/>
    </source>
</evidence>
<feature type="region of interest" description="Disordered" evidence="2">
    <location>
        <begin position="186"/>
        <end position="206"/>
    </location>
</feature>
<gene>
    <name evidence="5" type="ORF">OVN521_LOCUS24650</name>
    <name evidence="4" type="ORF">UXM345_LOCUS17423</name>
</gene>
<evidence type="ECO:0000313" key="7">
    <source>
        <dbReference type="Proteomes" id="UP000663866"/>
    </source>
</evidence>
<dbReference type="InterPro" id="IPR000048">
    <property type="entry name" value="IQ_motif_EF-hand-BS"/>
</dbReference>
<feature type="coiled-coil region" evidence="1">
    <location>
        <begin position="507"/>
        <end position="548"/>
    </location>
</feature>
<dbReference type="EMBL" id="CAJOBF010002263">
    <property type="protein sequence ID" value="CAF4021909.1"/>
    <property type="molecule type" value="Genomic_DNA"/>
</dbReference>
<keyword evidence="7" id="KW-1185">Reference proteome</keyword>
<dbReference type="PROSITE" id="PS50096">
    <property type="entry name" value="IQ"/>
    <property type="match status" value="1"/>
</dbReference>
<evidence type="ECO:0000313" key="5">
    <source>
        <dbReference type="EMBL" id="CAF4170023.1"/>
    </source>
</evidence>